<organism evidence="2 3">
    <name type="scientific">Cristinia sonorae</name>
    <dbReference type="NCBI Taxonomy" id="1940300"/>
    <lineage>
        <taxon>Eukaryota</taxon>
        <taxon>Fungi</taxon>
        <taxon>Dikarya</taxon>
        <taxon>Basidiomycota</taxon>
        <taxon>Agaricomycotina</taxon>
        <taxon>Agaricomycetes</taxon>
        <taxon>Agaricomycetidae</taxon>
        <taxon>Agaricales</taxon>
        <taxon>Pleurotineae</taxon>
        <taxon>Stephanosporaceae</taxon>
        <taxon>Cristinia</taxon>
    </lineage>
</organism>
<feature type="compositionally biased region" description="Basic residues" evidence="1">
    <location>
        <begin position="1"/>
        <end position="12"/>
    </location>
</feature>
<dbReference type="SUPFAM" id="SSF81383">
    <property type="entry name" value="F-box domain"/>
    <property type="match status" value="1"/>
</dbReference>
<proteinExistence type="predicted"/>
<feature type="region of interest" description="Disordered" evidence="1">
    <location>
        <begin position="603"/>
        <end position="637"/>
    </location>
</feature>
<accession>A0A8K0UNT4</accession>
<comment type="caution">
    <text evidence="2">The sequence shown here is derived from an EMBL/GenBank/DDBJ whole genome shotgun (WGS) entry which is preliminary data.</text>
</comment>
<evidence type="ECO:0000256" key="1">
    <source>
        <dbReference type="SAM" id="MobiDB-lite"/>
    </source>
</evidence>
<sequence>MPKAKPVRKPHHPTTSESESDPPNPHYLDRLPLEILAEILLHTASPRDVLSVARCSKFLCATLVNNPATTYIWKHLRGKFHRVPDPTPNWTEASYAAFIFGPSTCESCGKTITKYPYSVALRLRLCGVDKPTEPQRCLERWLKTHSFILNPLRVDSRYRVIMQHIPRLESVIYTVPNMNSLEGHIARKKDWEEATDGLNKALLEGREAEFQRGLSKKWQNRATIEAHCNQLVIWRMMRNREALKLKEDNDRMTKTLAEREGWPYWDLKISPAFATLLRCKTISEEELTSNDLESIRSALEPQLIRTKENRERRMEETAYAQARGAVAKYHENLSSSSSSGGILPPLADFRLLHSIQMVLHQPSATKMLTSKQLDGPIAQEVGRWVQKAREGLAGVLGFGEWKTASTSTVHVAERVNARFLCVRCEEKGGGSRWEDPGMNFKEACRHECACLSKRQRAKHVWAVENFKPDRQAIDAVNQALKSSNTNPAGTDAESYMHGLGARIIHLRTYDHTLTHSPSSKFRHSKRHETIQVEVVTSEEAQVLLRGKSFERDSALRLRLGLGKEKQLRDKPIFACRHCPGRPFPIPTAEDVQEVNGTGAALEAGHQGDAEAEAPASRSEGPAPAPSSAKTGGERERVDGDQGYRFVYTFNGLRSHVKANVLLSCMMSSAAIASPFTAEFEFSVSSGVRPTSSVHVQAAAVAGTSAPDSRRVES</sequence>
<evidence type="ECO:0000313" key="2">
    <source>
        <dbReference type="EMBL" id="KAH8101110.1"/>
    </source>
</evidence>
<evidence type="ECO:0008006" key="4">
    <source>
        <dbReference type="Google" id="ProtNLM"/>
    </source>
</evidence>
<dbReference type="InterPro" id="IPR036047">
    <property type="entry name" value="F-box-like_dom_sf"/>
</dbReference>
<dbReference type="EMBL" id="JAEVFJ010000013">
    <property type="protein sequence ID" value="KAH8101110.1"/>
    <property type="molecule type" value="Genomic_DNA"/>
</dbReference>
<feature type="region of interest" description="Disordered" evidence="1">
    <location>
        <begin position="1"/>
        <end position="25"/>
    </location>
</feature>
<dbReference type="AlphaFoldDB" id="A0A8K0UNT4"/>
<evidence type="ECO:0000313" key="3">
    <source>
        <dbReference type="Proteomes" id="UP000813824"/>
    </source>
</evidence>
<reference evidence="2" key="1">
    <citation type="journal article" date="2021" name="New Phytol.">
        <title>Evolutionary innovations through gain and loss of genes in the ectomycorrhizal Boletales.</title>
        <authorList>
            <person name="Wu G."/>
            <person name="Miyauchi S."/>
            <person name="Morin E."/>
            <person name="Kuo A."/>
            <person name="Drula E."/>
            <person name="Varga T."/>
            <person name="Kohler A."/>
            <person name="Feng B."/>
            <person name="Cao Y."/>
            <person name="Lipzen A."/>
            <person name="Daum C."/>
            <person name="Hundley H."/>
            <person name="Pangilinan J."/>
            <person name="Johnson J."/>
            <person name="Barry K."/>
            <person name="LaButti K."/>
            <person name="Ng V."/>
            <person name="Ahrendt S."/>
            <person name="Min B."/>
            <person name="Choi I.G."/>
            <person name="Park H."/>
            <person name="Plett J.M."/>
            <person name="Magnuson J."/>
            <person name="Spatafora J.W."/>
            <person name="Nagy L.G."/>
            <person name="Henrissat B."/>
            <person name="Grigoriev I.V."/>
            <person name="Yang Z.L."/>
            <person name="Xu J."/>
            <person name="Martin F.M."/>
        </authorList>
    </citation>
    <scope>NUCLEOTIDE SEQUENCE</scope>
    <source>
        <strain evidence="2">KKN 215</strain>
    </source>
</reference>
<gene>
    <name evidence="2" type="ORF">BXZ70DRAFT_1077240</name>
</gene>
<dbReference type="OrthoDB" id="3220023at2759"/>
<dbReference type="Proteomes" id="UP000813824">
    <property type="component" value="Unassembled WGS sequence"/>
</dbReference>
<keyword evidence="3" id="KW-1185">Reference proteome</keyword>
<protein>
    <recommendedName>
        <fullName evidence="4">F-box domain-containing protein</fullName>
    </recommendedName>
</protein>
<name>A0A8K0UNT4_9AGAR</name>